<dbReference type="Gene3D" id="1.20.1050.10">
    <property type="match status" value="1"/>
</dbReference>
<evidence type="ECO:0000259" key="2">
    <source>
        <dbReference type="PROSITE" id="PS50405"/>
    </source>
</evidence>
<dbReference type="Pfam" id="PF13417">
    <property type="entry name" value="GST_N_3"/>
    <property type="match status" value="1"/>
</dbReference>
<evidence type="ECO:0000313" key="3">
    <source>
        <dbReference type="EMBL" id="ESK94089.1"/>
    </source>
</evidence>
<evidence type="ECO:0000313" key="4">
    <source>
        <dbReference type="Proteomes" id="UP000017559"/>
    </source>
</evidence>
<comment type="caution">
    <text evidence="3">The sequence shown here is derived from an EMBL/GenBank/DDBJ whole genome shotgun (WGS) entry which is preliminary data.</text>
</comment>
<proteinExistence type="predicted"/>
<dbReference type="KEGG" id="mrr:Moror_12834"/>
<organism evidence="3 4">
    <name type="scientific">Moniliophthora roreri (strain MCA 2997)</name>
    <name type="common">Cocoa frosty pod rot fungus</name>
    <name type="synonym">Crinipellis roreri</name>
    <dbReference type="NCBI Taxonomy" id="1381753"/>
    <lineage>
        <taxon>Eukaryota</taxon>
        <taxon>Fungi</taxon>
        <taxon>Dikarya</taxon>
        <taxon>Basidiomycota</taxon>
        <taxon>Agaricomycotina</taxon>
        <taxon>Agaricomycetes</taxon>
        <taxon>Agaricomycetidae</taxon>
        <taxon>Agaricales</taxon>
        <taxon>Marasmiineae</taxon>
        <taxon>Marasmiaceae</taxon>
        <taxon>Moniliophthora</taxon>
    </lineage>
</organism>
<feature type="domain" description="GST N-terminal" evidence="1">
    <location>
        <begin position="29"/>
        <end position="111"/>
    </location>
</feature>
<dbReference type="InterPro" id="IPR050983">
    <property type="entry name" value="GST_Omega/HSP26"/>
</dbReference>
<dbReference type="PANTHER" id="PTHR43968">
    <property type="match status" value="1"/>
</dbReference>
<dbReference type="InterPro" id="IPR036249">
    <property type="entry name" value="Thioredoxin-like_sf"/>
</dbReference>
<dbReference type="GO" id="GO:0005737">
    <property type="term" value="C:cytoplasm"/>
    <property type="evidence" value="ECO:0007669"/>
    <property type="project" value="TreeGrafter"/>
</dbReference>
<dbReference type="Gene3D" id="3.40.30.10">
    <property type="entry name" value="Glutaredoxin"/>
    <property type="match status" value="1"/>
</dbReference>
<dbReference type="InterPro" id="IPR040079">
    <property type="entry name" value="Glutathione_S-Trfase"/>
</dbReference>
<keyword evidence="4" id="KW-1185">Reference proteome</keyword>
<evidence type="ECO:0000259" key="1">
    <source>
        <dbReference type="PROSITE" id="PS50404"/>
    </source>
</evidence>
<feature type="domain" description="GST C-terminal" evidence="2">
    <location>
        <begin position="121"/>
        <end position="279"/>
    </location>
</feature>
<dbReference type="SFLD" id="SFLDG00358">
    <property type="entry name" value="Main_(cytGST)"/>
    <property type="match status" value="1"/>
</dbReference>
<dbReference type="EMBL" id="AWSO01000155">
    <property type="protein sequence ID" value="ESK94089.1"/>
    <property type="molecule type" value="Genomic_DNA"/>
</dbReference>
<dbReference type="OrthoDB" id="4951845at2759"/>
<dbReference type="STRING" id="1381753.V2YQZ0"/>
<protein>
    <submittedName>
        <fullName evidence="3">Glutathione transferase</fullName>
    </submittedName>
</protein>
<gene>
    <name evidence="3" type="ORF">Moror_12834</name>
</gene>
<dbReference type="AlphaFoldDB" id="V2YQZ0"/>
<dbReference type="InterPro" id="IPR004045">
    <property type="entry name" value="Glutathione_S-Trfase_N"/>
</dbReference>
<dbReference type="InterPro" id="IPR010987">
    <property type="entry name" value="Glutathione-S-Trfase_C-like"/>
</dbReference>
<dbReference type="PANTHER" id="PTHR43968:SF6">
    <property type="entry name" value="GLUTATHIONE S-TRANSFERASE OMEGA"/>
    <property type="match status" value="1"/>
</dbReference>
<dbReference type="CDD" id="cd00570">
    <property type="entry name" value="GST_N_family"/>
    <property type="match status" value="1"/>
</dbReference>
<dbReference type="SFLD" id="SFLDS00019">
    <property type="entry name" value="Glutathione_Transferase_(cytos"/>
    <property type="match status" value="1"/>
</dbReference>
<keyword evidence="3" id="KW-0808">Transferase</keyword>
<dbReference type="InterPro" id="IPR036282">
    <property type="entry name" value="Glutathione-S-Trfase_C_sf"/>
</dbReference>
<dbReference type="PROSITE" id="PS50405">
    <property type="entry name" value="GST_CTER"/>
    <property type="match status" value="1"/>
</dbReference>
<dbReference type="SUPFAM" id="SSF52833">
    <property type="entry name" value="Thioredoxin-like"/>
    <property type="match status" value="1"/>
</dbReference>
<dbReference type="Proteomes" id="UP000017559">
    <property type="component" value="Unassembled WGS sequence"/>
</dbReference>
<dbReference type="GO" id="GO:0016740">
    <property type="term" value="F:transferase activity"/>
    <property type="evidence" value="ECO:0007669"/>
    <property type="project" value="UniProtKB-KW"/>
</dbReference>
<dbReference type="HOGENOM" id="CLU_011226_9_1_1"/>
<dbReference type="PROSITE" id="PS50404">
    <property type="entry name" value="GST_NTER"/>
    <property type="match status" value="1"/>
</dbReference>
<sequence length="291" mass="32670">MPPTDSGKHYHKECTGIALQTVQAHSEPQDITLFGSCFCPFVQRVWVAFEFLQIPYKYYEVDPYKKPQDLLEVSPKGLVPGLKLNTFNPPKALNESTVILEYLNDLAANSNGRTLLPPTTNPYARALVRLQSDHISRSLVPSFYRYLQAQDTEAQIQGGKEFADAIQGLVSLFERTEKEVLNVSTAGEGEKKALAIGLGLWVEGNKDIGLADAMAGPWLYRATNVLKHYRGFEMPRGQKFSAWLERLFEHPAFKATCSTEELYLDSYERYAFNRPNTSQVANAINSGRSLP</sequence>
<accession>V2YQZ0</accession>
<name>V2YQZ0_MONRO</name>
<reference evidence="3 4" key="1">
    <citation type="journal article" date="2014" name="BMC Genomics">
        <title>Genome and secretome analysis of the hemibiotrophic fungal pathogen, Moniliophthora roreri, which causes frosty pod rot disease of cacao: mechanisms of the biotrophic and necrotrophic phases.</title>
        <authorList>
            <person name="Meinhardt L.W."/>
            <person name="Costa G.G.L."/>
            <person name="Thomazella D.P.T."/>
            <person name="Teixeira P.J.P.L."/>
            <person name="Carazzolle M.F."/>
            <person name="Schuster S.C."/>
            <person name="Carlson J.E."/>
            <person name="Guiltinan M.J."/>
            <person name="Mieczkowski P."/>
            <person name="Farmer A."/>
            <person name="Ramaraj T."/>
            <person name="Crozier J."/>
            <person name="Davis R.E."/>
            <person name="Shao J."/>
            <person name="Melnick R.L."/>
            <person name="Pereira G.A.G."/>
            <person name="Bailey B.A."/>
        </authorList>
    </citation>
    <scope>NUCLEOTIDE SEQUENCE [LARGE SCALE GENOMIC DNA]</scope>
    <source>
        <strain evidence="3 4">MCA 2997</strain>
    </source>
</reference>
<dbReference type="SUPFAM" id="SSF47616">
    <property type="entry name" value="GST C-terminal domain-like"/>
    <property type="match status" value="1"/>
</dbReference>